<dbReference type="InterPro" id="IPR029044">
    <property type="entry name" value="Nucleotide-diphossugar_trans"/>
</dbReference>
<sequence length="255" mass="30113">MIDGLVSIIMPSWNTERFIAETIKSVINQTYTNWELLIVDDCSTDKTDEIVASFNDNRIKYFHNEKNSGAALTRNKALREAKGEWIAFLDSDDLWMPEKLEHQIDFMNKNGYSLSFTEYEKIDEDSKPLNIYVSGPDKVNKRKIYNYDYIGQLTMMYSTKVFGLIQIKDIKKNNDYAIRLQLYKKPGTCAYLLKENLAKYRVRKVSISHDKFRRKFKSHYDLFHMCDEKPAVVAAWYTCWNMFFGVLKKKNYERG</sequence>
<dbReference type="RefSeq" id="WP_005345833.1">
    <property type="nucleotide sequence ID" value="NZ_ACEP01000056.1"/>
</dbReference>
<evidence type="ECO:0000259" key="1">
    <source>
        <dbReference type="Pfam" id="PF00535"/>
    </source>
</evidence>
<comment type="caution">
    <text evidence="2">The sequence shown here is derived from an EMBL/GenBank/DDBJ whole genome shotgun (WGS) entry which is preliminary data.</text>
</comment>
<feature type="domain" description="Glycosyltransferase 2-like" evidence="1">
    <location>
        <begin position="7"/>
        <end position="130"/>
    </location>
</feature>
<dbReference type="AlphaFoldDB" id="C0EUR4"/>
<proteinExistence type="predicted"/>
<protein>
    <submittedName>
        <fullName evidence="2">Glycosyltransferase, group 2 family protein</fullName>
        <ecNumber evidence="2">2.4.-.-</ecNumber>
    </submittedName>
</protein>
<dbReference type="PANTHER" id="PTHR22916">
    <property type="entry name" value="GLYCOSYLTRANSFERASE"/>
    <property type="match status" value="1"/>
</dbReference>
<dbReference type="eggNOG" id="COG0463">
    <property type="taxonomic scope" value="Bacteria"/>
</dbReference>
<dbReference type="EC" id="2.4.-.-" evidence="2"/>
<gene>
    <name evidence="2" type="ORF">EUBHAL_01152</name>
</gene>
<dbReference type="Pfam" id="PF00535">
    <property type="entry name" value="Glycos_transf_2"/>
    <property type="match status" value="1"/>
</dbReference>
<evidence type="ECO:0000313" key="2">
    <source>
        <dbReference type="EMBL" id="EEG36988.1"/>
    </source>
</evidence>
<reference evidence="2 3" key="2">
    <citation type="submission" date="2009-02" db="EMBL/GenBank/DDBJ databases">
        <title>Draft genome sequence of Eubacterium hallii (DSM 3353).</title>
        <authorList>
            <person name="Sudarsanam P."/>
            <person name="Ley R."/>
            <person name="Guruge J."/>
            <person name="Turnbaugh P.J."/>
            <person name="Mahowald M."/>
            <person name="Liep D."/>
            <person name="Gordon J."/>
        </authorList>
    </citation>
    <scope>NUCLEOTIDE SEQUENCE [LARGE SCALE GENOMIC DNA]</scope>
    <source>
        <strain evidence="2 3">DSM 3353</strain>
    </source>
</reference>
<name>C0EUR4_9FIRM</name>
<evidence type="ECO:0000313" key="3">
    <source>
        <dbReference type="Proteomes" id="UP000003174"/>
    </source>
</evidence>
<accession>C0EUR4</accession>
<dbReference type="CDD" id="cd00761">
    <property type="entry name" value="Glyco_tranf_GTA_type"/>
    <property type="match status" value="1"/>
</dbReference>
<dbReference type="InterPro" id="IPR001173">
    <property type="entry name" value="Glyco_trans_2-like"/>
</dbReference>
<organism evidence="2 3">
    <name type="scientific">Anaerobutyricum hallii DSM 3353</name>
    <dbReference type="NCBI Taxonomy" id="411469"/>
    <lineage>
        <taxon>Bacteria</taxon>
        <taxon>Bacillati</taxon>
        <taxon>Bacillota</taxon>
        <taxon>Clostridia</taxon>
        <taxon>Lachnospirales</taxon>
        <taxon>Lachnospiraceae</taxon>
        <taxon>Anaerobutyricum</taxon>
    </lineage>
</organism>
<dbReference type="EMBL" id="ACEP01000056">
    <property type="protein sequence ID" value="EEG36988.1"/>
    <property type="molecule type" value="Genomic_DNA"/>
</dbReference>
<dbReference type="Gene3D" id="3.90.550.10">
    <property type="entry name" value="Spore Coat Polysaccharide Biosynthesis Protein SpsA, Chain A"/>
    <property type="match status" value="1"/>
</dbReference>
<keyword evidence="2" id="KW-0808">Transferase</keyword>
<dbReference type="Proteomes" id="UP000003174">
    <property type="component" value="Unassembled WGS sequence"/>
</dbReference>
<dbReference type="GeneID" id="75047143"/>
<keyword evidence="2" id="KW-0328">Glycosyltransferase</keyword>
<dbReference type="SUPFAM" id="SSF53448">
    <property type="entry name" value="Nucleotide-diphospho-sugar transferases"/>
    <property type="match status" value="1"/>
</dbReference>
<dbReference type="GO" id="GO:0016758">
    <property type="term" value="F:hexosyltransferase activity"/>
    <property type="evidence" value="ECO:0007669"/>
    <property type="project" value="UniProtKB-ARBA"/>
</dbReference>
<reference evidence="2 3" key="1">
    <citation type="submission" date="2009-01" db="EMBL/GenBank/DDBJ databases">
        <authorList>
            <person name="Fulton L."/>
            <person name="Clifton S."/>
            <person name="Fulton B."/>
            <person name="Xu J."/>
            <person name="Minx P."/>
            <person name="Pepin K.H."/>
            <person name="Johnson M."/>
            <person name="Bhonagiri V."/>
            <person name="Nash W.E."/>
            <person name="Mardis E.R."/>
            <person name="Wilson R.K."/>
        </authorList>
    </citation>
    <scope>NUCLEOTIDE SEQUENCE [LARGE SCALE GENOMIC DNA]</scope>
    <source>
        <strain evidence="2 3">DSM 3353</strain>
    </source>
</reference>
<dbReference type="PANTHER" id="PTHR22916:SF3">
    <property type="entry name" value="UDP-GLCNAC:BETAGAL BETA-1,3-N-ACETYLGLUCOSAMINYLTRANSFERASE-LIKE PROTEIN 1"/>
    <property type="match status" value="1"/>
</dbReference>